<evidence type="ECO:0008006" key="12">
    <source>
        <dbReference type="Google" id="ProtNLM"/>
    </source>
</evidence>
<dbReference type="GO" id="GO:0008270">
    <property type="term" value="F:zinc ion binding"/>
    <property type="evidence" value="ECO:0007669"/>
    <property type="project" value="UniProtKB-KW"/>
</dbReference>
<keyword evidence="6" id="KW-0863">Zinc-finger</keyword>
<dbReference type="Proteomes" id="UP000054821">
    <property type="component" value="Unassembled WGS sequence"/>
</dbReference>
<evidence type="ECO:0000256" key="2">
    <source>
        <dbReference type="ARBA" id="ARBA00022833"/>
    </source>
</evidence>
<keyword evidence="2" id="KW-0862">Zinc</keyword>
<evidence type="ECO:0000256" key="4">
    <source>
        <dbReference type="ARBA" id="ARBA00023163"/>
    </source>
</evidence>
<dbReference type="PANTHER" id="PTHR47660:SF3">
    <property type="entry name" value="FINGER DOMAIN PROTEIN, PUTATIVE (AFU_ORTHOLOGUE AFUA_4G03310)-RELATED"/>
    <property type="match status" value="1"/>
</dbReference>
<dbReference type="RefSeq" id="XP_024406290.1">
    <property type="nucleotide sequence ID" value="XM_024548887.1"/>
</dbReference>
<dbReference type="GO" id="GO:0000981">
    <property type="term" value="F:DNA-binding transcription factor activity, RNA polymerase II-specific"/>
    <property type="evidence" value="ECO:0007669"/>
    <property type="project" value="InterPro"/>
</dbReference>
<evidence type="ECO:0000256" key="1">
    <source>
        <dbReference type="ARBA" id="ARBA00022723"/>
    </source>
</evidence>
<keyword evidence="11" id="KW-1185">Reference proteome</keyword>
<dbReference type="EMBL" id="JPDN02000005">
    <property type="protein sequence ID" value="PON28856.1"/>
    <property type="molecule type" value="Genomic_DNA"/>
</dbReference>
<keyword evidence="3" id="KW-0805">Transcription regulation</keyword>
<dbReference type="CDD" id="cd00067">
    <property type="entry name" value="GAL4"/>
    <property type="match status" value="1"/>
</dbReference>
<evidence type="ECO:0000256" key="6">
    <source>
        <dbReference type="PROSITE-ProRule" id="PRU00042"/>
    </source>
</evidence>
<dbReference type="SUPFAM" id="SSF57701">
    <property type="entry name" value="Zn2/Cys6 DNA-binding domain"/>
    <property type="match status" value="1"/>
</dbReference>
<evidence type="ECO:0000313" key="11">
    <source>
        <dbReference type="Proteomes" id="UP000054821"/>
    </source>
</evidence>
<evidence type="ECO:0000259" key="8">
    <source>
        <dbReference type="PROSITE" id="PS50048"/>
    </source>
</evidence>
<evidence type="ECO:0000256" key="3">
    <source>
        <dbReference type="ARBA" id="ARBA00023015"/>
    </source>
</evidence>
<feature type="region of interest" description="Disordered" evidence="7">
    <location>
        <begin position="78"/>
        <end position="112"/>
    </location>
</feature>
<gene>
    <name evidence="10" type="ORF">TGAM01_v201964</name>
</gene>
<accession>A0A2P4ZX55</accession>
<dbReference type="InterPro" id="IPR013087">
    <property type="entry name" value="Znf_C2H2_type"/>
</dbReference>
<proteinExistence type="predicted"/>
<name>A0A2P4ZX55_9HYPO</name>
<feature type="domain" description="C2H2-type" evidence="9">
    <location>
        <begin position="10"/>
        <end position="40"/>
    </location>
</feature>
<reference evidence="10 11" key="1">
    <citation type="journal article" date="2016" name="Genome Announc.">
        <title>Draft Whole-Genome Sequence of Trichoderma gamsii T6085, a Promising Biocontrol Agent of Fusarium Head Blight on Wheat.</title>
        <authorList>
            <person name="Baroncelli R."/>
            <person name="Zapparata A."/>
            <person name="Piaggeschi G."/>
            <person name="Sarrocco S."/>
            <person name="Vannacci G."/>
        </authorList>
    </citation>
    <scope>NUCLEOTIDE SEQUENCE [LARGE SCALE GENOMIC DNA]</scope>
    <source>
        <strain evidence="10 11">T6085</strain>
    </source>
</reference>
<dbReference type="PROSITE" id="PS50157">
    <property type="entry name" value="ZINC_FINGER_C2H2_2"/>
    <property type="match status" value="1"/>
</dbReference>
<comment type="caution">
    <text evidence="10">The sequence shown here is derived from an EMBL/GenBank/DDBJ whole genome shotgun (WGS) entry which is preliminary data.</text>
</comment>
<organism evidence="10 11">
    <name type="scientific">Trichoderma gamsii</name>
    <dbReference type="NCBI Taxonomy" id="398673"/>
    <lineage>
        <taxon>Eukaryota</taxon>
        <taxon>Fungi</taxon>
        <taxon>Dikarya</taxon>
        <taxon>Ascomycota</taxon>
        <taxon>Pezizomycotina</taxon>
        <taxon>Sordariomycetes</taxon>
        <taxon>Hypocreomycetidae</taxon>
        <taxon>Hypocreales</taxon>
        <taxon>Hypocreaceae</taxon>
        <taxon>Trichoderma</taxon>
    </lineage>
</organism>
<keyword evidence="4" id="KW-0804">Transcription</keyword>
<evidence type="ECO:0000256" key="7">
    <source>
        <dbReference type="SAM" id="MobiDB-lite"/>
    </source>
</evidence>
<keyword evidence="5" id="KW-0539">Nucleus</keyword>
<protein>
    <recommendedName>
        <fullName evidence="12">Zn(2)-C6 fungal-type domain-containing protein</fullName>
    </recommendedName>
</protein>
<dbReference type="STRING" id="398673.A0A2P4ZX55"/>
<evidence type="ECO:0000256" key="5">
    <source>
        <dbReference type="ARBA" id="ARBA00023242"/>
    </source>
</evidence>
<dbReference type="Gene3D" id="4.10.240.10">
    <property type="entry name" value="Zn(2)-C6 fungal-type DNA-binding domain"/>
    <property type="match status" value="1"/>
</dbReference>
<evidence type="ECO:0000313" key="10">
    <source>
        <dbReference type="EMBL" id="PON28856.1"/>
    </source>
</evidence>
<keyword evidence="1" id="KW-0479">Metal-binding</keyword>
<feature type="compositionally biased region" description="Low complexity" evidence="7">
    <location>
        <begin position="95"/>
        <end position="112"/>
    </location>
</feature>
<dbReference type="InterPro" id="IPR036864">
    <property type="entry name" value="Zn2-C6_fun-type_DNA-bd_sf"/>
</dbReference>
<dbReference type="PANTHER" id="PTHR47660">
    <property type="entry name" value="TRANSCRIPTION FACTOR WITH C2H2 AND ZN(2)-CYS(6) DNA BINDING DOMAIN (EUROFUNG)-RELATED-RELATED"/>
    <property type="match status" value="1"/>
</dbReference>
<dbReference type="AlphaFoldDB" id="A0A2P4ZX55"/>
<dbReference type="PROSITE" id="PS50048">
    <property type="entry name" value="ZN2_CY6_FUNGAL_2"/>
    <property type="match status" value="1"/>
</dbReference>
<evidence type="ECO:0000259" key="9">
    <source>
        <dbReference type="PROSITE" id="PS50157"/>
    </source>
</evidence>
<sequence>MSSHPALTDLRCTKCAVTFTQKSSLVRHSKRCLANVRSAPRQKSCEQCIRAKSRCTLTRPECERCLDKRLSCYYASRQRGNHGSNKRDARQCPTPSASESSSAPGSSTDLLLTHSDSTTVSLKLQSPVDLGPMGRFPGLIQRAGSIEQHALQHTIRVLRTYPRMLSAQTQLPPFVHHRQTERSVLPLALKKCHDILAQNERQQNSLQEEVMKEIASLNKIKTLRTAEDLLASAQAFVIYAILCLFPDEGSMQPEINEEQLILDISEFSLQLASSGLALHEETVDSQIPQWHDWAIISAKRRTILTIYMLTWAWSVLRNYPSFYCHELQLMFAPSPKALWQAQAETEWLSLYRKWLQRWKGDGYRIGELLSISPKQMIDRRTEDWLEEVDEFGMLLMSQVNAI</sequence>
<dbReference type="GeneID" id="36347367"/>
<dbReference type="InterPro" id="IPR001138">
    <property type="entry name" value="Zn2Cys6_DnaBD"/>
</dbReference>
<feature type="domain" description="Zn(2)-C6 fungal-type" evidence="8">
    <location>
        <begin position="44"/>
        <end position="74"/>
    </location>
</feature>